<evidence type="ECO:0000313" key="3">
    <source>
        <dbReference type="Proteomes" id="UP000253529"/>
    </source>
</evidence>
<organism evidence="2 3">
    <name type="scientific">Roseiarcus fermentans</name>
    <dbReference type="NCBI Taxonomy" id="1473586"/>
    <lineage>
        <taxon>Bacteria</taxon>
        <taxon>Pseudomonadati</taxon>
        <taxon>Pseudomonadota</taxon>
        <taxon>Alphaproteobacteria</taxon>
        <taxon>Hyphomicrobiales</taxon>
        <taxon>Roseiarcaceae</taxon>
        <taxon>Roseiarcus</taxon>
    </lineage>
</organism>
<reference evidence="2 3" key="1">
    <citation type="submission" date="2018-06" db="EMBL/GenBank/DDBJ databases">
        <title>Genomic Encyclopedia of Type Strains, Phase IV (KMG-IV): sequencing the most valuable type-strain genomes for metagenomic binning, comparative biology and taxonomic classification.</title>
        <authorList>
            <person name="Goeker M."/>
        </authorList>
    </citation>
    <scope>NUCLEOTIDE SEQUENCE [LARGE SCALE GENOMIC DNA]</scope>
    <source>
        <strain evidence="2 3">DSM 24875</strain>
    </source>
</reference>
<feature type="compositionally biased region" description="Polar residues" evidence="1">
    <location>
        <begin position="52"/>
        <end position="62"/>
    </location>
</feature>
<keyword evidence="3" id="KW-1185">Reference proteome</keyword>
<dbReference type="RefSeq" id="WP_210208943.1">
    <property type="nucleotide sequence ID" value="NZ_QNRK01000019.1"/>
</dbReference>
<feature type="compositionally biased region" description="Basic residues" evidence="1">
    <location>
        <begin position="98"/>
        <end position="107"/>
    </location>
</feature>
<comment type="caution">
    <text evidence="2">The sequence shown here is derived from an EMBL/GenBank/DDBJ whole genome shotgun (WGS) entry which is preliminary data.</text>
</comment>
<dbReference type="EMBL" id="QNRK01000019">
    <property type="protein sequence ID" value="RBP10381.1"/>
    <property type="molecule type" value="Genomic_DNA"/>
</dbReference>
<feature type="compositionally biased region" description="Polar residues" evidence="1">
    <location>
        <begin position="88"/>
        <end position="97"/>
    </location>
</feature>
<feature type="region of interest" description="Disordered" evidence="1">
    <location>
        <begin position="162"/>
        <end position="181"/>
    </location>
</feature>
<dbReference type="AlphaFoldDB" id="A0A366F6U1"/>
<feature type="region of interest" description="Disordered" evidence="1">
    <location>
        <begin position="190"/>
        <end position="225"/>
    </location>
</feature>
<gene>
    <name evidence="2" type="ORF">DFR50_11952</name>
</gene>
<evidence type="ECO:0000313" key="2">
    <source>
        <dbReference type="EMBL" id="RBP10381.1"/>
    </source>
</evidence>
<accession>A0A366F6U1</accession>
<feature type="compositionally biased region" description="Polar residues" evidence="1">
    <location>
        <begin position="116"/>
        <end position="141"/>
    </location>
</feature>
<feature type="region of interest" description="Disordered" evidence="1">
    <location>
        <begin position="15"/>
        <end position="141"/>
    </location>
</feature>
<evidence type="ECO:0000256" key="1">
    <source>
        <dbReference type="SAM" id="MobiDB-lite"/>
    </source>
</evidence>
<feature type="compositionally biased region" description="Polar residues" evidence="1">
    <location>
        <begin position="194"/>
        <end position="209"/>
    </location>
</feature>
<dbReference type="Proteomes" id="UP000253529">
    <property type="component" value="Unassembled WGS sequence"/>
</dbReference>
<sequence length="253" mass="27339">MRRTVPSFTVEVRHRPRLATNSSQGVPLLEATTRPKAFERESHRVAAATFEAKTSNQPSSDGAASHPTRRILESLVPEMPPVGRLQGELSTATSNPKSRARKAPLVRARKDKEQTSKAPRSSEASSDLTAHMSESPSVASHQLTGISLSDATAGSSVIPTATANRAVGNSGGPAPHPKAKRRIQIPIALDARTPSVSAKDQPSIAQTESVGMVETRDDDVSRPSRKRTIMGRYVFGDEPKLGERWKRRLSKGR</sequence>
<proteinExistence type="predicted"/>
<name>A0A366F6U1_9HYPH</name>
<protein>
    <submittedName>
        <fullName evidence="2">Uncharacterized protein</fullName>
    </submittedName>
</protein>